<dbReference type="InterPro" id="IPR057234">
    <property type="entry name" value="DUF7912"/>
</dbReference>
<dbReference type="GO" id="GO:0042274">
    <property type="term" value="P:ribosomal small subunit biogenesis"/>
    <property type="evidence" value="ECO:0007669"/>
    <property type="project" value="InterPro"/>
</dbReference>
<reference evidence="2 3" key="1">
    <citation type="journal article" date="2020" name="Nat. Commun.">
        <title>Genome of Tripterygium wilfordii and identification of cytochrome P450 involved in triptolide biosynthesis.</title>
        <authorList>
            <person name="Tu L."/>
            <person name="Su P."/>
            <person name="Zhang Z."/>
            <person name="Gao L."/>
            <person name="Wang J."/>
            <person name="Hu T."/>
            <person name="Zhou J."/>
            <person name="Zhang Y."/>
            <person name="Zhao Y."/>
            <person name="Liu Y."/>
            <person name="Song Y."/>
            <person name="Tong Y."/>
            <person name="Lu Y."/>
            <person name="Yang J."/>
            <person name="Xu C."/>
            <person name="Jia M."/>
            <person name="Peters R.J."/>
            <person name="Huang L."/>
            <person name="Gao W."/>
        </authorList>
    </citation>
    <scope>NUCLEOTIDE SEQUENCE [LARGE SCALE GENOMIC DNA]</scope>
    <source>
        <strain evidence="3">cv. XIE 37</strain>
        <tissue evidence="2">Leaf</tissue>
    </source>
</reference>
<protein>
    <recommendedName>
        <fullName evidence="1">DUF7912 domain-containing protein</fullName>
    </recommendedName>
</protein>
<comment type="caution">
    <text evidence="2">The sequence shown here is derived from an EMBL/GenBank/DDBJ whole genome shotgun (WGS) entry which is preliminary data.</text>
</comment>
<dbReference type="InterPro" id="IPR035956">
    <property type="entry name" value="RimP_N_sf"/>
</dbReference>
<dbReference type="SUPFAM" id="SSF75420">
    <property type="entry name" value="YhbC-like, N-terminal domain"/>
    <property type="match status" value="1"/>
</dbReference>
<dbReference type="InParanoid" id="A0A7J7CN37"/>
<dbReference type="PANTHER" id="PTHR34544:SF1">
    <property type="entry name" value="OS04G0438300 PROTEIN"/>
    <property type="match status" value="1"/>
</dbReference>
<dbReference type="OrthoDB" id="1100432at2759"/>
<dbReference type="InterPro" id="IPR003728">
    <property type="entry name" value="Ribosome_maturation_RimP"/>
</dbReference>
<proteinExistence type="inferred from homology"/>
<dbReference type="Proteomes" id="UP000593562">
    <property type="component" value="Unassembled WGS sequence"/>
</dbReference>
<name>A0A7J7CN37_TRIWF</name>
<keyword evidence="3" id="KW-1185">Reference proteome</keyword>
<evidence type="ECO:0000259" key="1">
    <source>
        <dbReference type="Pfam" id="PF25498"/>
    </source>
</evidence>
<dbReference type="Pfam" id="PF25498">
    <property type="entry name" value="DUF7912"/>
    <property type="match status" value="1"/>
</dbReference>
<organism evidence="2 3">
    <name type="scientific">Tripterygium wilfordii</name>
    <name type="common">Thunder God vine</name>
    <dbReference type="NCBI Taxonomy" id="458696"/>
    <lineage>
        <taxon>Eukaryota</taxon>
        <taxon>Viridiplantae</taxon>
        <taxon>Streptophyta</taxon>
        <taxon>Embryophyta</taxon>
        <taxon>Tracheophyta</taxon>
        <taxon>Spermatophyta</taxon>
        <taxon>Magnoliopsida</taxon>
        <taxon>eudicotyledons</taxon>
        <taxon>Gunneridae</taxon>
        <taxon>Pentapetalae</taxon>
        <taxon>rosids</taxon>
        <taxon>fabids</taxon>
        <taxon>Celastrales</taxon>
        <taxon>Celastraceae</taxon>
        <taxon>Tripterygium</taxon>
    </lineage>
</organism>
<sequence>MDLVSTSCFKLPGFSLPPRITAGSSSYSLSPCKFFFFCPISRASFSHIPNKCSRIYAKKRKLEPDMVLEQTIVEEVFKDDEDADEVLLDDFENDELLEDDDGDFEDEYLSSEGELYVGDGGEGGGISLAGTWWDKEALAIAEEVALSFNGDLGIYAFRTLSNSIIKVRIEKLSNRSGSPNMEDIEAFSKSYRARLNDAELTKSVPTDLSLEVSSPGLERIVRIPQDLDRFKDRHMYVKYVSEVTTTGSPLESDGVLRLVSFDVENKCCTWGLADIKVNREKAGKGRPLNKKQREWRLDTTFDSLRLVRLYSEF</sequence>
<dbReference type="AlphaFoldDB" id="A0A7J7CN37"/>
<accession>A0A7J7CN37</accession>
<evidence type="ECO:0000313" key="2">
    <source>
        <dbReference type="EMBL" id="KAF5735449.1"/>
    </source>
</evidence>
<evidence type="ECO:0000313" key="3">
    <source>
        <dbReference type="Proteomes" id="UP000593562"/>
    </source>
</evidence>
<dbReference type="EMBL" id="JAAARO010000015">
    <property type="protein sequence ID" value="KAF5735449.1"/>
    <property type="molecule type" value="Genomic_DNA"/>
</dbReference>
<dbReference type="HAMAP" id="MF_01077">
    <property type="entry name" value="RimP"/>
    <property type="match status" value="1"/>
</dbReference>
<dbReference type="PANTHER" id="PTHR34544">
    <property type="entry name" value="OSJNBA0006B20.18 PROTEIN"/>
    <property type="match status" value="1"/>
</dbReference>
<gene>
    <name evidence="2" type="ORF">HS088_TW15G00955</name>
</gene>
<feature type="domain" description="DUF7912" evidence="1">
    <location>
        <begin position="220"/>
        <end position="310"/>
    </location>
</feature>
<dbReference type="FunCoup" id="A0A7J7CN37">
    <property type="interactions" value="1051"/>
</dbReference>